<dbReference type="RefSeq" id="XP_026271633.1">
    <property type="nucleotide sequence ID" value="XM_026415848.2"/>
</dbReference>
<reference evidence="3" key="1">
    <citation type="submission" date="2025-08" db="UniProtKB">
        <authorList>
            <consortium name="RefSeq"/>
        </authorList>
    </citation>
    <scope>IDENTIFICATION</scope>
    <source>
        <tissue evidence="3">Whole organism</tissue>
    </source>
</reference>
<gene>
    <name evidence="3" type="primary">LOC113201884</name>
</gene>
<name>A0A6J1RTF1_FRAOC</name>
<keyword evidence="2" id="KW-1185">Reference proteome</keyword>
<evidence type="ECO:0000313" key="3">
    <source>
        <dbReference type="RefSeq" id="XP_026271633.1"/>
    </source>
</evidence>
<feature type="compositionally biased region" description="Basic and acidic residues" evidence="1">
    <location>
        <begin position="50"/>
        <end position="71"/>
    </location>
</feature>
<dbReference type="KEGG" id="foc:113201884"/>
<dbReference type="Proteomes" id="UP000504606">
    <property type="component" value="Unplaced"/>
</dbReference>
<dbReference type="AlphaFoldDB" id="A0A6J1RTF1"/>
<accession>A0A6J1RTF1</accession>
<sequence length="110" mass="12978">MEQPTSTSEQVKSQLPTRSRVRGPYKQYVLTGGKMPRSTAHGQKRRQEQRKREYEQREAENNRSKSYHEGEAQLVSSLTESVELERLNASVVNREVYFKEERQKDRPDHD</sequence>
<dbReference type="GeneID" id="113201884"/>
<evidence type="ECO:0000313" key="2">
    <source>
        <dbReference type="Proteomes" id="UP000504606"/>
    </source>
</evidence>
<evidence type="ECO:0000256" key="1">
    <source>
        <dbReference type="SAM" id="MobiDB-lite"/>
    </source>
</evidence>
<protein>
    <submittedName>
        <fullName evidence="3">Uncharacterized protein LOC113201884</fullName>
    </submittedName>
</protein>
<feature type="region of interest" description="Disordered" evidence="1">
    <location>
        <begin position="1"/>
        <end position="72"/>
    </location>
</feature>
<feature type="compositionally biased region" description="Polar residues" evidence="1">
    <location>
        <begin position="1"/>
        <end position="17"/>
    </location>
</feature>
<proteinExistence type="predicted"/>
<organism evidence="2 3">
    <name type="scientific">Frankliniella occidentalis</name>
    <name type="common">Western flower thrips</name>
    <name type="synonym">Euthrips occidentalis</name>
    <dbReference type="NCBI Taxonomy" id="133901"/>
    <lineage>
        <taxon>Eukaryota</taxon>
        <taxon>Metazoa</taxon>
        <taxon>Ecdysozoa</taxon>
        <taxon>Arthropoda</taxon>
        <taxon>Hexapoda</taxon>
        <taxon>Insecta</taxon>
        <taxon>Pterygota</taxon>
        <taxon>Neoptera</taxon>
        <taxon>Paraneoptera</taxon>
        <taxon>Thysanoptera</taxon>
        <taxon>Terebrantia</taxon>
        <taxon>Thripoidea</taxon>
        <taxon>Thripidae</taxon>
        <taxon>Frankliniella</taxon>
    </lineage>
</organism>